<protein>
    <submittedName>
        <fullName evidence="1">15583_t:CDS:1</fullName>
    </submittedName>
</protein>
<comment type="caution">
    <text evidence="1">The sequence shown here is derived from an EMBL/GenBank/DDBJ whole genome shotgun (WGS) entry which is preliminary data.</text>
</comment>
<dbReference type="EMBL" id="CAJVQB010048888">
    <property type="protein sequence ID" value="CAG8834214.1"/>
    <property type="molecule type" value="Genomic_DNA"/>
</dbReference>
<name>A0ABN7WKH8_GIGMA</name>
<keyword evidence="2" id="KW-1185">Reference proteome</keyword>
<gene>
    <name evidence="1" type="ORF">GMARGA_LOCUS31941</name>
</gene>
<organism evidence="1 2">
    <name type="scientific">Gigaspora margarita</name>
    <dbReference type="NCBI Taxonomy" id="4874"/>
    <lineage>
        <taxon>Eukaryota</taxon>
        <taxon>Fungi</taxon>
        <taxon>Fungi incertae sedis</taxon>
        <taxon>Mucoromycota</taxon>
        <taxon>Glomeromycotina</taxon>
        <taxon>Glomeromycetes</taxon>
        <taxon>Diversisporales</taxon>
        <taxon>Gigasporaceae</taxon>
        <taxon>Gigaspora</taxon>
    </lineage>
</organism>
<proteinExistence type="predicted"/>
<evidence type="ECO:0000313" key="2">
    <source>
        <dbReference type="Proteomes" id="UP000789901"/>
    </source>
</evidence>
<reference evidence="1 2" key="1">
    <citation type="submission" date="2021-06" db="EMBL/GenBank/DDBJ databases">
        <authorList>
            <person name="Kallberg Y."/>
            <person name="Tangrot J."/>
            <person name="Rosling A."/>
        </authorList>
    </citation>
    <scope>NUCLEOTIDE SEQUENCE [LARGE SCALE GENOMIC DNA]</scope>
    <source>
        <strain evidence="1 2">120-4 pot B 10/14</strain>
    </source>
</reference>
<evidence type="ECO:0000313" key="1">
    <source>
        <dbReference type="EMBL" id="CAG8834214.1"/>
    </source>
</evidence>
<sequence length="122" mass="14408">EMVSKNAAAQKQLLSIKKENAKKLVELQATYEVVRNLQLKNDILHRIFEEVVIYDSPGQPSLLFDYLDLHEHIYDCIDFKKADSKQRHEVIKVRTINHLHSVLEDKYNEYLLRTTLNNYLLP</sequence>
<accession>A0ABN7WKH8</accession>
<feature type="non-terminal residue" evidence="1">
    <location>
        <position position="1"/>
    </location>
</feature>
<dbReference type="Proteomes" id="UP000789901">
    <property type="component" value="Unassembled WGS sequence"/>
</dbReference>